<dbReference type="SMART" id="SM00320">
    <property type="entry name" value="WD40"/>
    <property type="match status" value="14"/>
</dbReference>
<protein>
    <submittedName>
        <fullName evidence="6">AAA family ATPase</fullName>
    </submittedName>
</protein>
<feature type="domain" description="Novel STAND NTPase 1" evidence="5">
    <location>
        <begin position="82"/>
        <end position="470"/>
    </location>
</feature>
<feature type="repeat" description="WD" evidence="3">
    <location>
        <begin position="653"/>
        <end position="694"/>
    </location>
</feature>
<feature type="transmembrane region" description="Helical" evidence="4">
    <location>
        <begin position="46"/>
        <end position="66"/>
    </location>
</feature>
<comment type="caution">
    <text evidence="6">The sequence shown here is derived from an EMBL/GenBank/DDBJ whole genome shotgun (WGS) entry which is preliminary data.</text>
</comment>
<dbReference type="Pfam" id="PF00400">
    <property type="entry name" value="WD40"/>
    <property type="match status" value="12"/>
</dbReference>
<feature type="repeat" description="WD" evidence="3">
    <location>
        <begin position="611"/>
        <end position="652"/>
    </location>
</feature>
<dbReference type="Pfam" id="PF20703">
    <property type="entry name" value="nSTAND1"/>
    <property type="match status" value="1"/>
</dbReference>
<evidence type="ECO:0000256" key="1">
    <source>
        <dbReference type="ARBA" id="ARBA00022574"/>
    </source>
</evidence>
<dbReference type="InterPro" id="IPR027417">
    <property type="entry name" value="P-loop_NTPase"/>
</dbReference>
<reference evidence="7" key="1">
    <citation type="journal article" date="2019" name="Int. J. Syst. Evol. Microbiol.">
        <title>The Global Catalogue of Microorganisms (GCM) 10K type strain sequencing project: providing services to taxonomists for standard genome sequencing and annotation.</title>
        <authorList>
            <consortium name="The Broad Institute Genomics Platform"/>
            <consortium name="The Broad Institute Genome Sequencing Center for Infectious Disease"/>
            <person name="Wu L."/>
            <person name="Ma J."/>
        </authorList>
    </citation>
    <scope>NUCLEOTIDE SEQUENCE [LARGE SCALE GENOMIC DNA]</scope>
    <source>
        <strain evidence="7">JCM 9371</strain>
    </source>
</reference>
<feature type="repeat" description="WD" evidence="3">
    <location>
        <begin position="1117"/>
        <end position="1149"/>
    </location>
</feature>
<dbReference type="Proteomes" id="UP001597063">
    <property type="component" value="Unassembled WGS sequence"/>
</dbReference>
<keyword evidence="7" id="KW-1185">Reference proteome</keyword>
<dbReference type="EMBL" id="JBHTGP010000004">
    <property type="protein sequence ID" value="MFD0684747.1"/>
    <property type="molecule type" value="Genomic_DNA"/>
</dbReference>
<keyword evidence="4" id="KW-0812">Transmembrane</keyword>
<evidence type="ECO:0000313" key="7">
    <source>
        <dbReference type="Proteomes" id="UP001597063"/>
    </source>
</evidence>
<name>A0ABW2XFH6_9ACTN</name>
<dbReference type="InterPro" id="IPR036322">
    <property type="entry name" value="WD40_repeat_dom_sf"/>
</dbReference>
<dbReference type="InterPro" id="IPR019775">
    <property type="entry name" value="WD40_repeat_CS"/>
</dbReference>
<dbReference type="PANTHER" id="PTHR19848:SF8">
    <property type="entry name" value="F-BOX AND WD REPEAT DOMAIN CONTAINING 7"/>
    <property type="match status" value="1"/>
</dbReference>
<feature type="repeat" description="WD" evidence="3">
    <location>
        <begin position="1033"/>
        <end position="1074"/>
    </location>
</feature>
<feature type="repeat" description="WD" evidence="3">
    <location>
        <begin position="695"/>
        <end position="736"/>
    </location>
</feature>
<keyword evidence="1 3" id="KW-0853">WD repeat</keyword>
<evidence type="ECO:0000256" key="3">
    <source>
        <dbReference type="PROSITE-ProRule" id="PRU00221"/>
    </source>
</evidence>
<feature type="repeat" description="WD" evidence="3">
    <location>
        <begin position="1075"/>
        <end position="1116"/>
    </location>
</feature>
<feature type="repeat" description="WD" evidence="3">
    <location>
        <begin position="570"/>
        <end position="602"/>
    </location>
</feature>
<dbReference type="CDD" id="cd00200">
    <property type="entry name" value="WD40"/>
    <property type="match status" value="2"/>
</dbReference>
<dbReference type="PROSITE" id="PS50294">
    <property type="entry name" value="WD_REPEATS_REGION"/>
    <property type="match status" value="12"/>
</dbReference>
<dbReference type="RefSeq" id="WP_131759727.1">
    <property type="nucleotide sequence ID" value="NZ_CAACUY010000088.1"/>
</dbReference>
<dbReference type="InterPro" id="IPR001680">
    <property type="entry name" value="WD40_rpt"/>
</dbReference>
<dbReference type="Gene3D" id="3.40.50.300">
    <property type="entry name" value="P-loop containing nucleotide triphosphate hydrolases"/>
    <property type="match status" value="1"/>
</dbReference>
<dbReference type="PROSITE" id="PS00678">
    <property type="entry name" value="WD_REPEATS_1"/>
    <property type="match status" value="2"/>
</dbReference>
<dbReference type="Gene3D" id="2.130.10.10">
    <property type="entry name" value="YVTN repeat-like/Quinoprotein amine dehydrogenase"/>
    <property type="match status" value="5"/>
</dbReference>
<organism evidence="6 7">
    <name type="scientific">Actinomadura fibrosa</name>
    <dbReference type="NCBI Taxonomy" id="111802"/>
    <lineage>
        <taxon>Bacteria</taxon>
        <taxon>Bacillati</taxon>
        <taxon>Actinomycetota</taxon>
        <taxon>Actinomycetes</taxon>
        <taxon>Streptosporangiales</taxon>
        <taxon>Thermomonosporaceae</taxon>
        <taxon>Actinomadura</taxon>
    </lineage>
</organism>
<feature type="repeat" description="WD" evidence="3">
    <location>
        <begin position="779"/>
        <end position="820"/>
    </location>
</feature>
<dbReference type="PRINTS" id="PR00320">
    <property type="entry name" value="GPROTEINBRPT"/>
</dbReference>
<accession>A0ABW2XFH6</accession>
<feature type="transmembrane region" description="Helical" evidence="4">
    <location>
        <begin position="150"/>
        <end position="171"/>
    </location>
</feature>
<dbReference type="SUPFAM" id="SSF52540">
    <property type="entry name" value="P-loop containing nucleoside triphosphate hydrolases"/>
    <property type="match status" value="1"/>
</dbReference>
<feature type="repeat" description="WD" evidence="3">
    <location>
        <begin position="737"/>
        <end position="778"/>
    </location>
</feature>
<evidence type="ECO:0000259" key="5">
    <source>
        <dbReference type="Pfam" id="PF20703"/>
    </source>
</evidence>
<sequence length="1184" mass="128226">MRHQRLSLFLQVLLVLVASLLGIVTNYATNAEHAPLLLRVLQKAAVPAIGVLIVALVAGHVVAFRLDRPPPPRRTWRRDRTPFPGLDAFTEDEAPVFFGREVQTAELTRRLHASGERSTDRFTVLVGASGSGKSSLVQAGLLPRLRERRWLILPVITPGADPIAALASAVAQAGGAPDRNAAARRLRRSPDGLAELLRAIRRSTGHRHRRILLVVDQLEETLTLTGAEERRRCLDAVVTALERDGRFCTVATARVEFLREFLDTPHARLFQAPLAIGALTRTLLAQVIERPAELVDLRFEPGLVQLIVDDAGTTDALPLLAYLLQELYFTAGPGALVTESAYRALGGVAGAMTRQADQVVAGLRGEDGIEPVLAVLLKFVTIEGQDAVRRRVPLEDLTEAERTVVDTFVDARLLVTGAAGGPPFAQVAHEALFRQWPPLRQEVEAKAEQLRRRGELERWAADWERAGRSADYLLTGERLALAGRWLAGLEESGQPSARARALVEASQRRDLAFLRQVSERVGEHVLANAERYPDLSTLLSLTALSDCPPTPAAVRALMAALAFNHLSAVLAGHGDAVRHVAWSPDGTRIATASRDGTARIWDAAGATATVLGDHAGMVEMAAWSPGSTRVATASRDGTVGIWDAATGLRTGRFTDAADVVRAVAWSPDGRWIASGSRDLSIRIYEADTAELVGELRGHTDNILGLAWSPDSTRLASGSHDRTVRIWSAPAAELQIVLRGPEDFVEGVAWHPDGTRVAAASGDQTVRVFDVRSGGQTMLIRAHEERAWNVAWSPDGTRLASCGGDRTARIWDPDTAQEIAALRGHLGDVWSVAWSPDGARLATGSADGTARVWDLVPRGAEEVLMAGHRGAVRGVAVQALNARDHVMTCSDDGTVRLWDGTTGRPRGTIDEHGDAVLHVEWSHTSYLACSAARTIRHLHVTRDLTVRNRWTVELPDTVVECVTGYGSRVASAGRDCKIRLWNAADGAPLAVLTGHQDWVVGLAWSPSGHLLASTSDDRTARIWDALAARQRTVLRGHGNWVDGVSWSPDERLVVTCSADRTARIWAVAGGDQVAVLAGHEARVHAVAWSPDGTRIATASYDRTVRVWDARGHTEIGVVGVHRDRVTCVAWTSDSRHVVTGSYDGTARVWKAEPDLDALKAAARNRAFRTLTEDERRAHLLPAGDP</sequence>
<keyword evidence="4" id="KW-0472">Membrane</keyword>
<feature type="repeat" description="WD" evidence="3">
    <location>
        <begin position="821"/>
        <end position="854"/>
    </location>
</feature>
<dbReference type="PANTHER" id="PTHR19848">
    <property type="entry name" value="WD40 REPEAT PROTEIN"/>
    <property type="match status" value="1"/>
</dbReference>
<feature type="repeat" description="WD" evidence="3">
    <location>
        <begin position="864"/>
        <end position="907"/>
    </location>
</feature>
<dbReference type="SUPFAM" id="SSF50978">
    <property type="entry name" value="WD40 repeat-like"/>
    <property type="match status" value="2"/>
</dbReference>
<dbReference type="PROSITE" id="PS50082">
    <property type="entry name" value="WD_REPEATS_2"/>
    <property type="match status" value="12"/>
</dbReference>
<gene>
    <name evidence="6" type="ORF">ACFQZM_09585</name>
</gene>
<keyword evidence="4" id="KW-1133">Transmembrane helix</keyword>
<dbReference type="InterPro" id="IPR020472">
    <property type="entry name" value="WD40_PAC1"/>
</dbReference>
<dbReference type="InterPro" id="IPR015943">
    <property type="entry name" value="WD40/YVTN_repeat-like_dom_sf"/>
</dbReference>
<evidence type="ECO:0000256" key="4">
    <source>
        <dbReference type="SAM" id="Phobius"/>
    </source>
</evidence>
<dbReference type="InterPro" id="IPR049052">
    <property type="entry name" value="nSTAND1"/>
</dbReference>
<evidence type="ECO:0000313" key="6">
    <source>
        <dbReference type="EMBL" id="MFD0684747.1"/>
    </source>
</evidence>
<feature type="repeat" description="WD" evidence="3">
    <location>
        <begin position="991"/>
        <end position="1023"/>
    </location>
</feature>
<keyword evidence="2" id="KW-0677">Repeat</keyword>
<proteinExistence type="predicted"/>
<evidence type="ECO:0000256" key="2">
    <source>
        <dbReference type="ARBA" id="ARBA00022737"/>
    </source>
</evidence>